<gene>
    <name evidence="15" type="ORF">SAMN05444817_10446</name>
</gene>
<evidence type="ECO:0000313" key="16">
    <source>
        <dbReference type="Proteomes" id="UP000186292"/>
    </source>
</evidence>
<evidence type="ECO:0000256" key="6">
    <source>
        <dbReference type="ARBA" id="ARBA00022679"/>
    </source>
</evidence>
<reference evidence="16" key="1">
    <citation type="submission" date="2017-01" db="EMBL/GenBank/DDBJ databases">
        <authorList>
            <person name="Varghese N."/>
            <person name="Submissions S."/>
        </authorList>
    </citation>
    <scope>NUCLEOTIDE SEQUENCE [LARGE SCALE GENOMIC DNA]</scope>
    <source>
        <strain evidence="16">DSM 44531</strain>
    </source>
</reference>
<dbReference type="AlphaFoldDB" id="A0A1N7J635"/>
<name>A0A1N7J635_9CORY</name>
<dbReference type="Gene3D" id="1.10.287.130">
    <property type="match status" value="1"/>
</dbReference>
<evidence type="ECO:0000256" key="3">
    <source>
        <dbReference type="ARBA" id="ARBA00004236"/>
    </source>
</evidence>
<comment type="cofactor">
    <cofactor evidence="2">
        <name>a divalent metal cation</name>
        <dbReference type="ChEBI" id="CHEBI:60240"/>
    </cofactor>
</comment>
<evidence type="ECO:0000256" key="11">
    <source>
        <dbReference type="ARBA" id="ARBA00023136"/>
    </source>
</evidence>
<dbReference type="FunFam" id="3.30.565.10:FF:000006">
    <property type="entry name" value="Sensor histidine kinase WalK"/>
    <property type="match status" value="1"/>
</dbReference>
<dbReference type="SMART" id="SM00388">
    <property type="entry name" value="HisKA"/>
    <property type="match status" value="1"/>
</dbReference>
<dbReference type="InterPro" id="IPR036890">
    <property type="entry name" value="HATPase_C_sf"/>
</dbReference>
<feature type="transmembrane region" description="Helical" evidence="12">
    <location>
        <begin position="168"/>
        <end position="192"/>
    </location>
</feature>
<dbReference type="InterPro" id="IPR004358">
    <property type="entry name" value="Sig_transdc_His_kin-like_C"/>
</dbReference>
<dbReference type="OrthoDB" id="9786919at2"/>
<keyword evidence="16" id="KW-1185">Reference proteome</keyword>
<dbReference type="SMART" id="SM00387">
    <property type="entry name" value="HATPase_c"/>
    <property type="match status" value="1"/>
</dbReference>
<dbReference type="STRING" id="1161099.SAMN05444817_10446"/>
<accession>A0A1N7J635</accession>
<keyword evidence="11 12" id="KW-0472">Membrane</keyword>
<keyword evidence="5" id="KW-0597">Phosphoprotein</keyword>
<dbReference type="GO" id="GO:0000155">
    <property type="term" value="F:phosphorelay sensor kinase activity"/>
    <property type="evidence" value="ECO:0007669"/>
    <property type="project" value="InterPro"/>
</dbReference>
<sequence length="492" mass="53661">MASPRLEPAPAKLSRFAHNRMPALRVRTRLLIILMVISGLGLTGMSVSVWGLTRDQLYERVDKDLRRSLTTWALSPEIRNSSPDTYLPSQFILMTAVPGQHTRIDNIDGCYPKLSELIFDRRPHTVSADCLFERGEEPRFRVIAVQAPDGTSTVVAKSLEHENGMLEALAAVLASISVLVLAIMGVAGVFFVRRALLPLKDLEYTALAIADGNVDCRAPAWPRDTEFGRLSYAMNTMVSQLQETLDESREKEEQMRRFVGDASHELRTPLTSVRGYTELYRAGATDDADMVLSKIDEESARMKLLVEDLLALTRAEGSRLNLREVDVLELVMSVSGSAQAAFPGRELSVDNDATDIPLVSGDPDRLHQVLLNLVSNAFKHAGDDAAVTITVREYLDNVYIDVADDGCGMAQEDADHIFERFYRADSSRNRSKSGGGSGLGLAITKSIVEQHGGAITVRSKLGEGSKFTVSLPRMRVGGAGGAGSSAGEPEKA</sequence>
<evidence type="ECO:0000256" key="1">
    <source>
        <dbReference type="ARBA" id="ARBA00000085"/>
    </source>
</evidence>
<dbReference type="Gene3D" id="6.10.340.10">
    <property type="match status" value="1"/>
</dbReference>
<protein>
    <recommendedName>
        <fullName evidence="4">histidine kinase</fullName>
        <ecNumber evidence="4">2.7.13.3</ecNumber>
    </recommendedName>
</protein>
<dbReference type="CDD" id="cd00082">
    <property type="entry name" value="HisKA"/>
    <property type="match status" value="1"/>
</dbReference>
<evidence type="ECO:0000256" key="4">
    <source>
        <dbReference type="ARBA" id="ARBA00012438"/>
    </source>
</evidence>
<dbReference type="InterPro" id="IPR005467">
    <property type="entry name" value="His_kinase_dom"/>
</dbReference>
<dbReference type="Pfam" id="PF00672">
    <property type="entry name" value="HAMP"/>
    <property type="match status" value="1"/>
</dbReference>
<evidence type="ECO:0000256" key="10">
    <source>
        <dbReference type="ARBA" id="ARBA00023012"/>
    </source>
</evidence>
<evidence type="ECO:0000259" key="13">
    <source>
        <dbReference type="PROSITE" id="PS50109"/>
    </source>
</evidence>
<dbReference type="GO" id="GO:0005886">
    <property type="term" value="C:plasma membrane"/>
    <property type="evidence" value="ECO:0007669"/>
    <property type="project" value="UniProtKB-SubCell"/>
</dbReference>
<dbReference type="EMBL" id="FTOF01000004">
    <property type="protein sequence ID" value="SIS44828.1"/>
    <property type="molecule type" value="Genomic_DNA"/>
</dbReference>
<dbReference type="PRINTS" id="PR00344">
    <property type="entry name" value="BCTRLSENSOR"/>
</dbReference>
<evidence type="ECO:0000256" key="5">
    <source>
        <dbReference type="ARBA" id="ARBA00022553"/>
    </source>
</evidence>
<keyword evidence="9 12" id="KW-1133">Transmembrane helix</keyword>
<dbReference type="InterPro" id="IPR003594">
    <property type="entry name" value="HATPase_dom"/>
</dbReference>
<comment type="subcellular location">
    <subcellularLocation>
        <location evidence="3">Cell membrane</location>
    </subcellularLocation>
</comment>
<dbReference type="SMART" id="SM00304">
    <property type="entry name" value="HAMP"/>
    <property type="match status" value="1"/>
</dbReference>
<dbReference type="Pfam" id="PF00512">
    <property type="entry name" value="HisKA"/>
    <property type="match status" value="1"/>
</dbReference>
<feature type="domain" description="Histidine kinase" evidence="13">
    <location>
        <begin position="261"/>
        <end position="475"/>
    </location>
</feature>
<dbReference type="PANTHER" id="PTHR45436:SF5">
    <property type="entry name" value="SENSOR HISTIDINE KINASE TRCS"/>
    <property type="match status" value="1"/>
</dbReference>
<dbReference type="CDD" id="cd00075">
    <property type="entry name" value="HATPase"/>
    <property type="match status" value="1"/>
</dbReference>
<dbReference type="InterPro" id="IPR003661">
    <property type="entry name" value="HisK_dim/P_dom"/>
</dbReference>
<proteinExistence type="predicted"/>
<dbReference type="SUPFAM" id="SSF55874">
    <property type="entry name" value="ATPase domain of HSP90 chaperone/DNA topoisomerase II/histidine kinase"/>
    <property type="match status" value="1"/>
</dbReference>
<dbReference type="SUPFAM" id="SSF47384">
    <property type="entry name" value="Homodimeric domain of signal transducing histidine kinase"/>
    <property type="match status" value="1"/>
</dbReference>
<evidence type="ECO:0000256" key="2">
    <source>
        <dbReference type="ARBA" id="ARBA00001968"/>
    </source>
</evidence>
<evidence type="ECO:0000313" key="15">
    <source>
        <dbReference type="EMBL" id="SIS44828.1"/>
    </source>
</evidence>
<dbReference type="PROSITE" id="PS50109">
    <property type="entry name" value="HIS_KIN"/>
    <property type="match status" value="1"/>
</dbReference>
<evidence type="ECO:0000259" key="14">
    <source>
        <dbReference type="PROSITE" id="PS50885"/>
    </source>
</evidence>
<dbReference type="PROSITE" id="PS50885">
    <property type="entry name" value="HAMP"/>
    <property type="match status" value="1"/>
</dbReference>
<dbReference type="SUPFAM" id="SSF158472">
    <property type="entry name" value="HAMP domain-like"/>
    <property type="match status" value="1"/>
</dbReference>
<feature type="domain" description="HAMP" evidence="14">
    <location>
        <begin position="193"/>
        <end position="246"/>
    </location>
</feature>
<evidence type="ECO:0000256" key="9">
    <source>
        <dbReference type="ARBA" id="ARBA00022989"/>
    </source>
</evidence>
<dbReference type="GO" id="GO:0005509">
    <property type="term" value="F:calcium ion binding"/>
    <property type="evidence" value="ECO:0007669"/>
    <property type="project" value="UniProtKB-ARBA"/>
</dbReference>
<dbReference type="Gene3D" id="3.30.565.10">
    <property type="entry name" value="Histidine kinase-like ATPase, C-terminal domain"/>
    <property type="match status" value="1"/>
</dbReference>
<comment type="catalytic activity">
    <reaction evidence="1">
        <text>ATP + protein L-histidine = ADP + protein N-phospho-L-histidine.</text>
        <dbReference type="EC" id="2.7.13.3"/>
    </reaction>
</comment>
<dbReference type="InterPro" id="IPR050428">
    <property type="entry name" value="TCS_sensor_his_kinase"/>
</dbReference>
<dbReference type="CDD" id="cd06225">
    <property type="entry name" value="HAMP"/>
    <property type="match status" value="1"/>
</dbReference>
<dbReference type="Proteomes" id="UP000186292">
    <property type="component" value="Unassembled WGS sequence"/>
</dbReference>
<keyword evidence="7 12" id="KW-0812">Transmembrane</keyword>
<dbReference type="InterPro" id="IPR003660">
    <property type="entry name" value="HAMP_dom"/>
</dbReference>
<keyword evidence="6" id="KW-0808">Transferase</keyword>
<evidence type="ECO:0000256" key="12">
    <source>
        <dbReference type="SAM" id="Phobius"/>
    </source>
</evidence>
<dbReference type="PANTHER" id="PTHR45436">
    <property type="entry name" value="SENSOR HISTIDINE KINASE YKOH"/>
    <property type="match status" value="1"/>
</dbReference>
<dbReference type="EC" id="2.7.13.3" evidence="4"/>
<feature type="transmembrane region" description="Helical" evidence="12">
    <location>
        <begin position="30"/>
        <end position="52"/>
    </location>
</feature>
<dbReference type="RefSeq" id="WP_084560541.1">
    <property type="nucleotide sequence ID" value="NZ_CP046976.1"/>
</dbReference>
<evidence type="ECO:0000256" key="7">
    <source>
        <dbReference type="ARBA" id="ARBA00022692"/>
    </source>
</evidence>
<dbReference type="Pfam" id="PF02518">
    <property type="entry name" value="HATPase_c"/>
    <property type="match status" value="1"/>
</dbReference>
<dbReference type="FunFam" id="1.10.287.130:FF:000001">
    <property type="entry name" value="Two-component sensor histidine kinase"/>
    <property type="match status" value="1"/>
</dbReference>
<keyword evidence="8 15" id="KW-0418">Kinase</keyword>
<dbReference type="InterPro" id="IPR036097">
    <property type="entry name" value="HisK_dim/P_sf"/>
</dbReference>
<evidence type="ECO:0000256" key="8">
    <source>
        <dbReference type="ARBA" id="ARBA00022777"/>
    </source>
</evidence>
<organism evidence="15 16">
    <name type="scientific">Corynebacterium appendicis CIP 107643</name>
    <dbReference type="NCBI Taxonomy" id="1161099"/>
    <lineage>
        <taxon>Bacteria</taxon>
        <taxon>Bacillati</taxon>
        <taxon>Actinomycetota</taxon>
        <taxon>Actinomycetes</taxon>
        <taxon>Mycobacteriales</taxon>
        <taxon>Corynebacteriaceae</taxon>
        <taxon>Corynebacterium</taxon>
    </lineage>
</organism>
<keyword evidence="10" id="KW-0902">Two-component regulatory system</keyword>